<feature type="non-terminal residue" evidence="1">
    <location>
        <position position="1"/>
    </location>
</feature>
<protein>
    <submittedName>
        <fullName evidence="1">Uncharacterized protein</fullName>
    </submittedName>
</protein>
<accession>X0Y6B0</accession>
<proteinExistence type="predicted"/>
<reference evidence="1" key="1">
    <citation type="journal article" date="2014" name="Front. Microbiol.">
        <title>High frequency of phylogenetically diverse reductive dehalogenase-homologous genes in deep subseafloor sedimentary metagenomes.</title>
        <authorList>
            <person name="Kawai M."/>
            <person name="Futagami T."/>
            <person name="Toyoda A."/>
            <person name="Takaki Y."/>
            <person name="Nishi S."/>
            <person name="Hori S."/>
            <person name="Arai W."/>
            <person name="Tsubouchi T."/>
            <person name="Morono Y."/>
            <person name="Uchiyama I."/>
            <person name="Ito T."/>
            <person name="Fujiyama A."/>
            <person name="Inagaki F."/>
            <person name="Takami H."/>
        </authorList>
    </citation>
    <scope>NUCLEOTIDE SEQUENCE</scope>
    <source>
        <strain evidence="1">Expedition CK06-06</strain>
    </source>
</reference>
<evidence type="ECO:0000313" key="1">
    <source>
        <dbReference type="EMBL" id="GAG42837.1"/>
    </source>
</evidence>
<name>X0Y6B0_9ZZZZ</name>
<gene>
    <name evidence="1" type="ORF">S01H1_81417</name>
</gene>
<organism evidence="1">
    <name type="scientific">marine sediment metagenome</name>
    <dbReference type="NCBI Taxonomy" id="412755"/>
    <lineage>
        <taxon>unclassified sequences</taxon>
        <taxon>metagenomes</taxon>
        <taxon>ecological metagenomes</taxon>
    </lineage>
</organism>
<dbReference type="EMBL" id="BARS01055094">
    <property type="protein sequence ID" value="GAG42837.1"/>
    <property type="molecule type" value="Genomic_DNA"/>
</dbReference>
<sequence>ELPILDAGKDNTNTDIIPLTEVAGDDGTDSTSVYVVSFGDGMVEGIQNGAMEVEDLGKTDSGVIYRTLVEWLVGMALYHPRAATRLWNISTATAVTA</sequence>
<comment type="caution">
    <text evidence="1">The sequence shown here is derived from an EMBL/GenBank/DDBJ whole genome shotgun (WGS) entry which is preliminary data.</text>
</comment>
<dbReference type="AlphaFoldDB" id="X0Y6B0"/>